<reference evidence="2 3" key="1">
    <citation type="submission" date="2017-04" db="EMBL/GenBank/DDBJ databases">
        <authorList>
            <person name="Afonso C.L."/>
            <person name="Miller P.J."/>
            <person name="Scott M.A."/>
            <person name="Spackman E."/>
            <person name="Goraichik I."/>
            <person name="Dimitrov K.M."/>
            <person name="Suarez D.L."/>
            <person name="Swayne D.E."/>
        </authorList>
    </citation>
    <scope>NUCLEOTIDE SEQUENCE [LARGE SCALE GENOMIC DNA]</scope>
    <source>
        <strain evidence="2 3">DSM 11270</strain>
    </source>
</reference>
<dbReference type="Proteomes" id="UP000192731">
    <property type="component" value="Unassembled WGS sequence"/>
</dbReference>
<dbReference type="GO" id="GO:0016987">
    <property type="term" value="F:sigma factor activity"/>
    <property type="evidence" value="ECO:0007669"/>
    <property type="project" value="InterPro"/>
</dbReference>
<sequence>MTEIEAEFIQREENKEVYAALKKIPERDQRIIFLKYSGYSYREIAESLNLEEASIGTYLVRAKKKLKIALDEIKG</sequence>
<dbReference type="OrthoDB" id="9789355at2"/>
<dbReference type="Pfam" id="PF08281">
    <property type="entry name" value="Sigma70_r4_2"/>
    <property type="match status" value="1"/>
</dbReference>
<feature type="domain" description="HTH luxR-type" evidence="1">
    <location>
        <begin position="38"/>
        <end position="65"/>
    </location>
</feature>
<name>A0A1W1V1E0_DESTI</name>
<dbReference type="GO" id="GO:0003677">
    <property type="term" value="F:DNA binding"/>
    <property type="evidence" value="ECO:0007669"/>
    <property type="project" value="InterPro"/>
</dbReference>
<evidence type="ECO:0000313" key="3">
    <source>
        <dbReference type="Proteomes" id="UP000192731"/>
    </source>
</evidence>
<dbReference type="InterPro" id="IPR013249">
    <property type="entry name" value="RNA_pol_sigma70_r4_t2"/>
</dbReference>
<protein>
    <submittedName>
        <fullName evidence="2">RNA polymerase sigma factor, sigma-70 family</fullName>
    </submittedName>
</protein>
<dbReference type="NCBIfam" id="TIGR02937">
    <property type="entry name" value="sigma70-ECF"/>
    <property type="match status" value="1"/>
</dbReference>
<dbReference type="InterPro" id="IPR013324">
    <property type="entry name" value="RNA_pol_sigma_r3/r4-like"/>
</dbReference>
<dbReference type="EMBL" id="FWWT01000013">
    <property type="protein sequence ID" value="SMB87165.1"/>
    <property type="molecule type" value="Genomic_DNA"/>
</dbReference>
<dbReference type="InterPro" id="IPR036388">
    <property type="entry name" value="WH-like_DNA-bd_sf"/>
</dbReference>
<dbReference type="PROSITE" id="PS00622">
    <property type="entry name" value="HTH_LUXR_1"/>
    <property type="match status" value="1"/>
</dbReference>
<dbReference type="STRING" id="656914.SAMN00017405_1246"/>
<keyword evidence="3" id="KW-1185">Reference proteome</keyword>
<dbReference type="InterPro" id="IPR000792">
    <property type="entry name" value="Tscrpt_reg_LuxR_C"/>
</dbReference>
<dbReference type="RefSeq" id="WP_084052636.1">
    <property type="nucleotide sequence ID" value="NZ_FWWT01000013.1"/>
</dbReference>
<evidence type="ECO:0000259" key="1">
    <source>
        <dbReference type="PROSITE" id="PS00622"/>
    </source>
</evidence>
<dbReference type="AlphaFoldDB" id="A0A1W1V1E0"/>
<proteinExistence type="predicted"/>
<accession>A0A1W1V1E0</accession>
<dbReference type="GO" id="GO:0006352">
    <property type="term" value="P:DNA-templated transcription initiation"/>
    <property type="evidence" value="ECO:0007669"/>
    <property type="project" value="InterPro"/>
</dbReference>
<gene>
    <name evidence="2" type="ORF">SAMN00017405_1246</name>
</gene>
<dbReference type="InterPro" id="IPR014284">
    <property type="entry name" value="RNA_pol_sigma-70_dom"/>
</dbReference>
<dbReference type="SUPFAM" id="SSF88659">
    <property type="entry name" value="Sigma3 and sigma4 domains of RNA polymerase sigma factors"/>
    <property type="match status" value="1"/>
</dbReference>
<organism evidence="2 3">
    <name type="scientific">Desulfonispora thiosulfatigenes DSM 11270</name>
    <dbReference type="NCBI Taxonomy" id="656914"/>
    <lineage>
        <taxon>Bacteria</taxon>
        <taxon>Bacillati</taxon>
        <taxon>Bacillota</taxon>
        <taxon>Clostridia</taxon>
        <taxon>Eubacteriales</taxon>
        <taxon>Peptococcaceae</taxon>
        <taxon>Desulfonispora</taxon>
    </lineage>
</organism>
<dbReference type="Gene3D" id="1.10.10.10">
    <property type="entry name" value="Winged helix-like DNA-binding domain superfamily/Winged helix DNA-binding domain"/>
    <property type="match status" value="1"/>
</dbReference>
<evidence type="ECO:0000313" key="2">
    <source>
        <dbReference type="EMBL" id="SMB87165.1"/>
    </source>
</evidence>